<evidence type="ECO:0000313" key="4">
    <source>
        <dbReference type="Proteomes" id="UP000305888"/>
    </source>
</evidence>
<accession>A0A5B8G0F3</accession>
<feature type="compositionally biased region" description="Low complexity" evidence="1">
    <location>
        <begin position="103"/>
        <end position="119"/>
    </location>
</feature>
<gene>
    <name evidence="3" type="ORF">FDP22_20290</name>
</gene>
<keyword evidence="2" id="KW-1133">Transmembrane helix</keyword>
<keyword evidence="3" id="KW-0614">Plasmid</keyword>
<reference evidence="3 4" key="1">
    <citation type="submission" date="2019-06" db="EMBL/GenBank/DDBJ databases">
        <title>Genome sequence of Rhodobacteraceae bacterium D4M1.</title>
        <authorList>
            <person name="Cao J."/>
        </authorList>
    </citation>
    <scope>NUCLEOTIDE SEQUENCE [LARGE SCALE GENOMIC DNA]</scope>
    <source>
        <strain evidence="3 4">D4M1</strain>
        <plasmid evidence="4">pd4m1a</plasmid>
    </source>
</reference>
<evidence type="ECO:0000313" key="3">
    <source>
        <dbReference type="EMBL" id="QDL94195.1"/>
    </source>
</evidence>
<evidence type="ECO:0000256" key="1">
    <source>
        <dbReference type="SAM" id="MobiDB-lite"/>
    </source>
</evidence>
<dbReference type="OrthoDB" id="7870459at2"/>
<geneLocation type="plasmid" evidence="4">
    <name>pd4m1a</name>
</geneLocation>
<dbReference type="EMBL" id="CP040819">
    <property type="protein sequence ID" value="QDL94195.1"/>
    <property type="molecule type" value="Genomic_DNA"/>
</dbReference>
<dbReference type="KEGG" id="ppru:FDP22_20290"/>
<feature type="transmembrane region" description="Helical" evidence="2">
    <location>
        <begin position="30"/>
        <end position="51"/>
    </location>
</feature>
<feature type="region of interest" description="Disordered" evidence="1">
    <location>
        <begin position="92"/>
        <end position="156"/>
    </location>
</feature>
<dbReference type="Proteomes" id="UP000305888">
    <property type="component" value="Plasmid pD4M1A"/>
</dbReference>
<sequence>MIPGDSPSGPDTAFTSPGGTGARRRGPRHLALAGALALAAALAGAGLPAAAAPAPAESLAPAPAATALPLPAHLAQAAPRATVTGVQQVANVRSSNQPPPRPGSAAPAAPVTRAAAPASPISPKEADEPKPRPGSVTVQAPAPEISSASRYAVGRTTQPLVRPQRIAAKAVRQPATAVPTSAVAVVTTPVNTSTRAAATDSGLFDRSALNLIGIYGTEHSRRALVRLPSGKYVRVTRGDSFEGWQVAAISEDSVHLLRSGQTQVLKIPKK</sequence>
<keyword evidence="2" id="KW-0472">Membrane</keyword>
<proteinExistence type="predicted"/>
<keyword evidence="4" id="KW-1185">Reference proteome</keyword>
<name>A0A5B8G0F3_9RHOB</name>
<organism evidence="3 4">
    <name type="scientific">Paroceanicella profunda</name>
    <dbReference type="NCBI Taxonomy" id="2579971"/>
    <lineage>
        <taxon>Bacteria</taxon>
        <taxon>Pseudomonadati</taxon>
        <taxon>Pseudomonadota</taxon>
        <taxon>Alphaproteobacteria</taxon>
        <taxon>Rhodobacterales</taxon>
        <taxon>Paracoccaceae</taxon>
        <taxon>Paroceanicella</taxon>
    </lineage>
</organism>
<evidence type="ECO:0000256" key="2">
    <source>
        <dbReference type="SAM" id="Phobius"/>
    </source>
</evidence>
<keyword evidence="2" id="KW-0812">Transmembrane</keyword>
<feature type="region of interest" description="Disordered" evidence="1">
    <location>
        <begin position="1"/>
        <end position="26"/>
    </location>
</feature>
<dbReference type="RefSeq" id="WP_138578086.1">
    <property type="nucleotide sequence ID" value="NZ_CP040819.1"/>
</dbReference>
<protein>
    <submittedName>
        <fullName evidence="3">Uncharacterized protein</fullName>
    </submittedName>
</protein>
<dbReference type="AlphaFoldDB" id="A0A5B8G0F3"/>